<evidence type="ECO:0000256" key="6">
    <source>
        <dbReference type="SAM" id="MobiDB-lite"/>
    </source>
</evidence>
<evidence type="ECO:0000313" key="8">
    <source>
        <dbReference type="EMBL" id="KAJ6778165.1"/>
    </source>
</evidence>
<keyword evidence="2 5" id="KW-0547">Nucleotide-binding</keyword>
<reference evidence="8" key="1">
    <citation type="submission" date="2022-11" db="EMBL/GenBank/DDBJ databases">
        <authorList>
            <person name="Hyden B.L."/>
            <person name="Feng K."/>
            <person name="Yates T."/>
            <person name="Jawdy S."/>
            <person name="Smart L.B."/>
            <person name="Muchero W."/>
        </authorList>
    </citation>
    <scope>NUCLEOTIDE SEQUENCE</scope>
    <source>
        <tissue evidence="8">Shoot tip</tissue>
    </source>
</reference>
<organism evidence="8 9">
    <name type="scientific">Salix koriyanagi</name>
    <dbReference type="NCBI Taxonomy" id="2511006"/>
    <lineage>
        <taxon>Eukaryota</taxon>
        <taxon>Viridiplantae</taxon>
        <taxon>Streptophyta</taxon>
        <taxon>Embryophyta</taxon>
        <taxon>Tracheophyta</taxon>
        <taxon>Spermatophyta</taxon>
        <taxon>Magnoliopsida</taxon>
        <taxon>eudicotyledons</taxon>
        <taxon>Gunneridae</taxon>
        <taxon>Pentapetalae</taxon>
        <taxon>rosids</taxon>
        <taxon>fabids</taxon>
        <taxon>Malpighiales</taxon>
        <taxon>Salicaceae</taxon>
        <taxon>Saliceae</taxon>
        <taxon>Salix</taxon>
    </lineage>
</organism>
<dbReference type="EMBL" id="JAPFFM010000001">
    <property type="protein sequence ID" value="KAJ6778165.1"/>
    <property type="molecule type" value="Genomic_DNA"/>
</dbReference>
<dbReference type="GO" id="GO:0005524">
    <property type="term" value="F:ATP binding"/>
    <property type="evidence" value="ECO:0007669"/>
    <property type="project" value="UniProtKB-UniRule"/>
</dbReference>
<dbReference type="Proteomes" id="UP001151752">
    <property type="component" value="Chromosome 16"/>
</dbReference>
<reference evidence="8" key="2">
    <citation type="journal article" date="2023" name="Int. J. Mol. Sci.">
        <title>De Novo Assembly and Annotation of 11 Diverse Shrub Willow (Salix) Genomes Reveals Novel Gene Organization in Sex-Linked Regions.</title>
        <authorList>
            <person name="Hyden B."/>
            <person name="Feng K."/>
            <person name="Yates T.B."/>
            <person name="Jawdy S."/>
            <person name="Cereghino C."/>
            <person name="Smart L.B."/>
            <person name="Muchero W."/>
        </authorList>
    </citation>
    <scope>NUCLEOTIDE SEQUENCE</scope>
    <source>
        <tissue evidence="8">Shoot tip</tissue>
    </source>
</reference>
<feature type="region of interest" description="Disordered" evidence="6">
    <location>
        <begin position="184"/>
        <end position="240"/>
    </location>
</feature>
<dbReference type="InterPro" id="IPR000719">
    <property type="entry name" value="Prot_kinase_dom"/>
</dbReference>
<evidence type="ECO:0000259" key="7">
    <source>
        <dbReference type="PROSITE" id="PS50011"/>
    </source>
</evidence>
<proteinExistence type="predicted"/>
<dbReference type="PROSITE" id="PS50011">
    <property type="entry name" value="PROTEIN_KINASE_DOM"/>
    <property type="match status" value="1"/>
</dbReference>
<dbReference type="InterPro" id="IPR001245">
    <property type="entry name" value="Ser-Thr/Tyr_kinase_cat_dom"/>
</dbReference>
<dbReference type="InterPro" id="IPR011009">
    <property type="entry name" value="Kinase-like_dom_sf"/>
</dbReference>
<keyword evidence="4 5" id="KW-0067">ATP-binding</keyword>
<dbReference type="PANTHER" id="PTHR47973">
    <property type="entry name" value="CYSTEINE-RICH RECEPTOR-LIKE PROTEIN KINASE 3"/>
    <property type="match status" value="1"/>
</dbReference>
<evidence type="ECO:0000256" key="2">
    <source>
        <dbReference type="ARBA" id="ARBA00022741"/>
    </source>
</evidence>
<protein>
    <submittedName>
        <fullName evidence="8">PROMASTIGOTE SURFACE ANTIGEN PROTEIN PSA</fullName>
    </submittedName>
</protein>
<evidence type="ECO:0000256" key="1">
    <source>
        <dbReference type="ARBA" id="ARBA00022679"/>
    </source>
</evidence>
<keyword evidence="3" id="KW-0418">Kinase</keyword>
<dbReference type="GO" id="GO:0004713">
    <property type="term" value="F:protein tyrosine kinase activity"/>
    <property type="evidence" value="ECO:0007669"/>
    <property type="project" value="InterPro"/>
</dbReference>
<gene>
    <name evidence="8" type="ORF">OIU74_002037</name>
</gene>
<dbReference type="InterPro" id="IPR017441">
    <property type="entry name" value="Protein_kinase_ATP_BS"/>
</dbReference>
<comment type="caution">
    <text evidence="8">The sequence shown here is derived from an EMBL/GenBank/DDBJ whole genome shotgun (WGS) entry which is preliminary data.</text>
</comment>
<evidence type="ECO:0000256" key="3">
    <source>
        <dbReference type="ARBA" id="ARBA00022777"/>
    </source>
</evidence>
<dbReference type="InterPro" id="IPR052059">
    <property type="entry name" value="CR_Ser/Thr_kinase"/>
</dbReference>
<evidence type="ECO:0000256" key="5">
    <source>
        <dbReference type="PROSITE-ProRule" id="PRU10141"/>
    </source>
</evidence>
<dbReference type="SUPFAM" id="SSF56112">
    <property type="entry name" value="Protein kinase-like (PK-like)"/>
    <property type="match status" value="1"/>
</dbReference>
<accession>A0A9Q0X695</accession>
<dbReference type="PROSITE" id="PS00107">
    <property type="entry name" value="PROTEIN_KINASE_ATP"/>
    <property type="match status" value="1"/>
</dbReference>
<feature type="binding site" evidence="5">
    <location>
        <position position="76"/>
    </location>
    <ligand>
        <name>ATP</name>
        <dbReference type="ChEBI" id="CHEBI:30616"/>
    </ligand>
</feature>
<evidence type="ECO:0000256" key="4">
    <source>
        <dbReference type="ARBA" id="ARBA00022840"/>
    </source>
</evidence>
<dbReference type="InterPro" id="IPR020635">
    <property type="entry name" value="Tyr_kinase_cat_dom"/>
</dbReference>
<evidence type="ECO:0000313" key="9">
    <source>
        <dbReference type="Proteomes" id="UP001151752"/>
    </source>
</evidence>
<dbReference type="Pfam" id="PF07714">
    <property type="entry name" value="PK_Tyr_Ser-Thr"/>
    <property type="match status" value="1"/>
</dbReference>
<dbReference type="Gene3D" id="3.30.200.20">
    <property type="entry name" value="Phosphorylase Kinase, domain 1"/>
    <property type="match status" value="1"/>
</dbReference>
<sequence>MSCGCFGISNWFKGNKNKNTSGQTNTEISTDNVNLFSYNSLRSATRSFHPSNRIGGGGFGVVYKGVLRDGTPVAIKCLSAESEQGTQEFVTEIRMISTIKHPNLVELVGCCVEENNRILTWKLWKGERLLDIVDPRLTEYPETEAIRFMKVALFCTQAAANQRPNMQQVVKMLSKDVNLNEKALTEPGVYKSQTSKHFGGGGSSDETSSSQKNKGKQSLNAPANSAVLGSVDSMTQMLPR</sequence>
<feature type="domain" description="Protein kinase" evidence="7">
    <location>
        <begin position="48"/>
        <end position="240"/>
    </location>
</feature>
<dbReference type="FunFam" id="3.30.200.20:FF:000162">
    <property type="entry name" value="Adenine nucleotide alpha hydrolase-like domain kinase"/>
    <property type="match status" value="1"/>
</dbReference>
<dbReference type="SMART" id="SM00219">
    <property type="entry name" value="TyrKc"/>
    <property type="match status" value="1"/>
</dbReference>
<keyword evidence="1" id="KW-0808">Transferase</keyword>
<keyword evidence="9" id="KW-1185">Reference proteome</keyword>
<dbReference type="AlphaFoldDB" id="A0A9Q0X695"/>
<name>A0A9Q0X695_9ROSI</name>